<dbReference type="Pfam" id="PF13431">
    <property type="entry name" value="TPR_17"/>
    <property type="match status" value="1"/>
</dbReference>
<evidence type="ECO:0000313" key="3">
    <source>
        <dbReference type="EMBL" id="QGG80097.1"/>
    </source>
</evidence>
<feature type="signal peptide" evidence="2">
    <location>
        <begin position="1"/>
        <end position="21"/>
    </location>
</feature>
<dbReference type="SUPFAM" id="SSF48452">
    <property type="entry name" value="TPR-like"/>
    <property type="match status" value="1"/>
</dbReference>
<dbReference type="OrthoDB" id="6193797at2"/>
<name>A0A5Q2QDM4_9GAMM</name>
<keyword evidence="1" id="KW-0802">TPR repeat</keyword>
<feature type="chain" id="PRO_5024364928" evidence="2">
    <location>
        <begin position="22"/>
        <end position="184"/>
    </location>
</feature>
<evidence type="ECO:0000256" key="1">
    <source>
        <dbReference type="PROSITE-ProRule" id="PRU00339"/>
    </source>
</evidence>
<proteinExistence type="predicted"/>
<protein>
    <submittedName>
        <fullName evidence="3">Tetratricopeptide repeat protein</fullName>
    </submittedName>
</protein>
<dbReference type="Proteomes" id="UP000388235">
    <property type="component" value="Chromosome"/>
</dbReference>
<dbReference type="InterPro" id="IPR011990">
    <property type="entry name" value="TPR-like_helical_dom_sf"/>
</dbReference>
<evidence type="ECO:0000256" key="2">
    <source>
        <dbReference type="SAM" id="SignalP"/>
    </source>
</evidence>
<evidence type="ECO:0000313" key="4">
    <source>
        <dbReference type="Proteomes" id="UP000388235"/>
    </source>
</evidence>
<dbReference type="InterPro" id="IPR019734">
    <property type="entry name" value="TPR_rpt"/>
</dbReference>
<reference evidence="3 4" key="1">
    <citation type="submission" date="2019-11" db="EMBL/GenBank/DDBJ databases">
        <authorList>
            <person name="Khan S.A."/>
            <person name="Jeon C.O."/>
            <person name="Chun B.H."/>
        </authorList>
    </citation>
    <scope>NUCLEOTIDE SEQUENCE [LARGE SCALE GENOMIC DNA]</scope>
    <source>
        <strain evidence="3 4">IMCC 1097</strain>
    </source>
</reference>
<dbReference type="KEGG" id="llp:GH975_05725"/>
<sequence>MFRLLVASLWIVSILPPPANADQFAPELDGLFERLAAAESETAGRQLESMIWRHWLAFPDDSEAQYIFNDVVEAISFGQLKRGLEQADKVIESHPNFAEIWNKRATLYFIQGDYQRSVSDIIQTLALEPRHFGALSGLVQIFERQAQYQRALKVLAQLKAVVPQSPGLDDWEGRLREKLAESAT</sequence>
<gene>
    <name evidence="3" type="ORF">GH975_05725</name>
</gene>
<dbReference type="AlphaFoldDB" id="A0A5Q2QDM4"/>
<keyword evidence="4" id="KW-1185">Reference proteome</keyword>
<dbReference type="EMBL" id="CP045871">
    <property type="protein sequence ID" value="QGG80097.1"/>
    <property type="molecule type" value="Genomic_DNA"/>
</dbReference>
<feature type="repeat" description="TPR" evidence="1">
    <location>
        <begin position="98"/>
        <end position="131"/>
    </location>
</feature>
<dbReference type="Gene3D" id="1.25.40.10">
    <property type="entry name" value="Tetratricopeptide repeat domain"/>
    <property type="match status" value="1"/>
</dbReference>
<dbReference type="PROSITE" id="PS50005">
    <property type="entry name" value="TPR"/>
    <property type="match status" value="1"/>
</dbReference>
<accession>A0A5Q2QDM4</accession>
<dbReference type="SMART" id="SM00028">
    <property type="entry name" value="TPR"/>
    <property type="match status" value="1"/>
</dbReference>
<dbReference type="RefSeq" id="WP_153713601.1">
    <property type="nucleotide sequence ID" value="NZ_CP045871.1"/>
</dbReference>
<keyword evidence="2" id="KW-0732">Signal</keyword>
<organism evidence="3 4">
    <name type="scientific">Litorivicinus lipolyticus</name>
    <dbReference type="NCBI Taxonomy" id="418701"/>
    <lineage>
        <taxon>Bacteria</taxon>
        <taxon>Pseudomonadati</taxon>
        <taxon>Pseudomonadota</taxon>
        <taxon>Gammaproteobacteria</taxon>
        <taxon>Oceanospirillales</taxon>
        <taxon>Litorivicinaceae</taxon>
        <taxon>Litorivicinus</taxon>
    </lineage>
</organism>